<sequence length="522" mass="55466">MATPPHVAVARAAYTWGLNSRHSLGLGASSAPKIFVPAKVTGLAARAGPYVDVSTGGFFSMALSQSGQIWSWGSGKCGRLGTGNEDDTVVPVQIRGFGTSHPVQISCGDWHAGCVCDDGKAFVWGYNCAVGCSANSLVPRQVDLPEGVRALQISCGERCTGIVTSDGRIFTFANGSTILLGHPADAPGIETSRPTPIAFFDGAAHAAVKVVMSFQHAAAVDREGNLYMWGSCADGALAVPASTRVIHTPQLVQIPPEDAAVAGGPAAGNQTGVRVVDVALSKAPRWLHTAVCDDQGRMWVWGSNYKGKLGLSAKWSHGDEDQHTHVPSLVTHFMEQQRRVVSVASGGIYSAAMDEQGGVWTWGCGSDGRLGHPEAEGHRYLSREGFPPQAIRVNKFRITMGLPVGACINCADNTGAKSLCVISVKGVQGRLNRLPHAAVGDMVMCSVKKGKPELRKKVLPCIIVRQRKPWRRREGLYIYFEDNAGVIVNPKGEMKGSQINGPVAKECAELWPRIASNADTIV</sequence>
<dbReference type="Gene3D" id="2.40.150.20">
    <property type="entry name" value="Ribosomal protein L14"/>
    <property type="match status" value="1"/>
</dbReference>
<dbReference type="CDD" id="cd00337">
    <property type="entry name" value="Ribosomal_uL14"/>
    <property type="match status" value="1"/>
</dbReference>
<proteinExistence type="inferred from homology"/>
<dbReference type="PANTHER" id="PTHR45982:SF1">
    <property type="entry name" value="REGULATOR OF CHROMOSOME CONDENSATION"/>
    <property type="match status" value="1"/>
</dbReference>
<evidence type="ECO:0000256" key="1">
    <source>
        <dbReference type="ARBA" id="ARBA00010745"/>
    </source>
</evidence>
<dbReference type="InterPro" id="IPR051553">
    <property type="entry name" value="Ran_GTPase-activating"/>
</dbReference>
<protein>
    <submittedName>
        <fullName evidence="5">60S ribosomal protein L23</fullName>
    </submittedName>
</protein>
<dbReference type="Gene3D" id="2.130.10.30">
    <property type="entry name" value="Regulator of chromosome condensation 1/beta-lactamase-inhibitor protein II"/>
    <property type="match status" value="2"/>
</dbReference>
<accession>A0ABQ8UN69</accession>
<keyword evidence="2 5" id="KW-0689">Ribosomal protein</keyword>
<dbReference type="InterPro" id="IPR000218">
    <property type="entry name" value="Ribosomal_uL14"/>
</dbReference>
<dbReference type="NCBIfam" id="NF006344">
    <property type="entry name" value="PRK08571.1"/>
    <property type="match status" value="1"/>
</dbReference>
<dbReference type="SUPFAM" id="SSF50985">
    <property type="entry name" value="RCC1/BLIP-II"/>
    <property type="match status" value="2"/>
</dbReference>
<feature type="repeat" description="RCC1" evidence="4">
    <location>
        <begin position="11"/>
        <end position="66"/>
    </location>
</feature>
<comment type="similarity">
    <text evidence="1">Belongs to the universal ribosomal protein uL14 family.</text>
</comment>
<dbReference type="Pfam" id="PF00238">
    <property type="entry name" value="Ribosomal_L14"/>
    <property type="match status" value="1"/>
</dbReference>
<evidence type="ECO:0000313" key="6">
    <source>
        <dbReference type="Proteomes" id="UP001141327"/>
    </source>
</evidence>
<evidence type="ECO:0000313" key="5">
    <source>
        <dbReference type="EMBL" id="KAJ4459922.1"/>
    </source>
</evidence>
<keyword evidence="3" id="KW-0687">Ribonucleoprotein</keyword>
<dbReference type="GO" id="GO:0005840">
    <property type="term" value="C:ribosome"/>
    <property type="evidence" value="ECO:0007669"/>
    <property type="project" value="UniProtKB-KW"/>
</dbReference>
<dbReference type="InterPro" id="IPR009091">
    <property type="entry name" value="RCC1/BLIP-II"/>
</dbReference>
<dbReference type="SMART" id="SM01374">
    <property type="entry name" value="Ribosomal_L14"/>
    <property type="match status" value="1"/>
</dbReference>
<dbReference type="EMBL" id="JAPMOS010000016">
    <property type="protein sequence ID" value="KAJ4459922.1"/>
    <property type="molecule type" value="Genomic_DNA"/>
</dbReference>
<dbReference type="PROSITE" id="PS50012">
    <property type="entry name" value="RCC1_3"/>
    <property type="match status" value="3"/>
</dbReference>
<dbReference type="Proteomes" id="UP001141327">
    <property type="component" value="Unassembled WGS sequence"/>
</dbReference>
<organism evidence="5 6">
    <name type="scientific">Paratrimastix pyriformis</name>
    <dbReference type="NCBI Taxonomy" id="342808"/>
    <lineage>
        <taxon>Eukaryota</taxon>
        <taxon>Metamonada</taxon>
        <taxon>Preaxostyla</taxon>
        <taxon>Paratrimastigidae</taxon>
        <taxon>Paratrimastix</taxon>
    </lineage>
</organism>
<dbReference type="Pfam" id="PF00415">
    <property type="entry name" value="RCC1"/>
    <property type="match status" value="5"/>
</dbReference>
<dbReference type="SUPFAM" id="SSF50193">
    <property type="entry name" value="Ribosomal protein L14"/>
    <property type="match status" value="1"/>
</dbReference>
<evidence type="ECO:0000256" key="2">
    <source>
        <dbReference type="ARBA" id="ARBA00022980"/>
    </source>
</evidence>
<dbReference type="PRINTS" id="PR00633">
    <property type="entry name" value="RCCNDNSATION"/>
</dbReference>
<evidence type="ECO:0000256" key="3">
    <source>
        <dbReference type="ARBA" id="ARBA00023274"/>
    </source>
</evidence>
<keyword evidence="6" id="KW-1185">Reference proteome</keyword>
<dbReference type="HAMAP" id="MF_01367">
    <property type="entry name" value="Ribosomal_uL14"/>
    <property type="match status" value="1"/>
</dbReference>
<evidence type="ECO:0000256" key="4">
    <source>
        <dbReference type="PROSITE-ProRule" id="PRU00235"/>
    </source>
</evidence>
<reference evidence="5" key="1">
    <citation type="journal article" date="2022" name="bioRxiv">
        <title>Genomics of Preaxostyla Flagellates Illuminates Evolutionary Transitions and the Path Towards Mitochondrial Loss.</title>
        <authorList>
            <person name="Novak L.V.F."/>
            <person name="Treitli S.C."/>
            <person name="Pyrih J."/>
            <person name="Halakuc P."/>
            <person name="Pipaliya S.V."/>
            <person name="Vacek V."/>
            <person name="Brzon O."/>
            <person name="Soukal P."/>
            <person name="Eme L."/>
            <person name="Dacks J.B."/>
            <person name="Karnkowska A."/>
            <person name="Elias M."/>
            <person name="Hampl V."/>
        </authorList>
    </citation>
    <scope>NUCLEOTIDE SEQUENCE</scope>
    <source>
        <strain evidence="5">RCP-MX</strain>
    </source>
</reference>
<feature type="repeat" description="RCC1" evidence="4">
    <location>
        <begin position="296"/>
        <end position="356"/>
    </location>
</feature>
<comment type="caution">
    <text evidence="5">The sequence shown here is derived from an EMBL/GenBank/DDBJ whole genome shotgun (WGS) entry which is preliminary data.</text>
</comment>
<feature type="repeat" description="RCC1" evidence="4">
    <location>
        <begin position="67"/>
        <end position="118"/>
    </location>
</feature>
<dbReference type="InterPro" id="IPR036853">
    <property type="entry name" value="Ribosomal_uL14_sf"/>
</dbReference>
<gene>
    <name evidence="5" type="ORF">PAPYR_3987</name>
</gene>
<dbReference type="InterPro" id="IPR000408">
    <property type="entry name" value="Reg_chr_condens"/>
</dbReference>
<dbReference type="PANTHER" id="PTHR45982">
    <property type="entry name" value="REGULATOR OF CHROMOSOME CONDENSATION"/>
    <property type="match status" value="1"/>
</dbReference>
<name>A0ABQ8UN69_9EUKA</name>